<reference evidence="1" key="1">
    <citation type="submission" date="2014-05" db="EMBL/GenBank/DDBJ databases">
        <title>The transcriptome of the halophilic microalga Tetraselmis sp. GSL018 isolated from the Great Salt Lake, Utah.</title>
        <authorList>
            <person name="Jinkerson R.E."/>
            <person name="D'Adamo S."/>
            <person name="Posewitz M.C."/>
        </authorList>
    </citation>
    <scope>NUCLEOTIDE SEQUENCE</scope>
    <source>
        <strain evidence="1">GSL018</strain>
    </source>
</reference>
<proteinExistence type="predicted"/>
<dbReference type="AlphaFoldDB" id="A0A061S060"/>
<name>A0A061S060_9CHLO</name>
<protein>
    <submittedName>
        <fullName evidence="1">Uncharacterized protein</fullName>
    </submittedName>
</protein>
<accession>A0A061S060</accession>
<dbReference type="EMBL" id="GBEZ01009266">
    <property type="protein sequence ID" value="JAC76310.1"/>
    <property type="molecule type" value="Transcribed_RNA"/>
</dbReference>
<organism evidence="1">
    <name type="scientific">Tetraselmis sp. GSL018</name>
    <dbReference type="NCBI Taxonomy" id="582737"/>
    <lineage>
        <taxon>Eukaryota</taxon>
        <taxon>Viridiplantae</taxon>
        <taxon>Chlorophyta</taxon>
        <taxon>core chlorophytes</taxon>
        <taxon>Chlorodendrophyceae</taxon>
        <taxon>Chlorodendrales</taxon>
        <taxon>Chlorodendraceae</taxon>
        <taxon>Tetraselmis</taxon>
    </lineage>
</organism>
<evidence type="ECO:0000313" key="1">
    <source>
        <dbReference type="EMBL" id="JAC76310.1"/>
    </source>
</evidence>
<sequence>MREKRPLVYRQELDNLNSSSEELRARSERQISGDAFYGDALLPPPQRQPAPTLSVFPCWQTELYTEGAELEFEDKEGRDLLELWDQCRGGKLTVAVNSPAVQPGTNSFIPDENKLLLDARAMNMSFEEISAMIPLRSVSALRRQYKHLKSTGEFQSAAVAAAPAAAEPSAPEPPPAALRRAAVVTHIVERKGGDGRITLRGFLPTPPRGFTGMEAHNLKSLAGVTFYESAVVPDPDDPAREFVFSIKEPEHCACFNIGVGEDGSPLISWSDLHAIYMLPDGTKWAEHGYFYDLDDLKGLSKKVGKPWEGLLGGRRLKPQELVKNKHRYHTRLINIEYECWIYKDCIPEIWNIDGDVSPDAYFWTLCFDPDTMREVQS</sequence>
<gene>
    <name evidence="1" type="ORF">TSPGSL018_20536</name>
</gene>